<gene>
    <name evidence="1" type="ORF">ETP1_020</name>
</gene>
<evidence type="ECO:0000313" key="2">
    <source>
        <dbReference type="Proteomes" id="UP000501729"/>
    </source>
</evidence>
<evidence type="ECO:0000313" key="1">
    <source>
        <dbReference type="EMBL" id="QBP07021.1"/>
    </source>
</evidence>
<reference evidence="1 2" key="1">
    <citation type="submission" date="2019-02" db="EMBL/GenBank/DDBJ databases">
        <title>Genome sequence of multidrug-resistant Edwardsiella tarda isolate infecting lytic phage ETP-1.</title>
        <authorList>
            <person name="Nikapitiya C."/>
            <person name="Senevirathne A."/>
            <person name="De Zoysa M."/>
            <person name="Lee J."/>
        </authorList>
    </citation>
    <scope>NUCLEOTIDE SEQUENCE [LARGE SCALE GENOMIC DNA]</scope>
</reference>
<dbReference type="Proteomes" id="UP000501729">
    <property type="component" value="Segment"/>
</dbReference>
<protein>
    <submittedName>
        <fullName evidence="1">Uncharacterized protein</fullName>
    </submittedName>
</protein>
<dbReference type="EMBL" id="MK574011">
    <property type="protein sequence ID" value="QBP07021.1"/>
    <property type="molecule type" value="Genomic_DNA"/>
</dbReference>
<sequence length="138" mass="14965">MFNMKNVVAAVMPNLVAVEVTFGDGRAQCYTYLAPASMGVCKGDKVVVCTPASGLKVVSVVRVSEDFDLDVNFEYRYVAARLDFSEYEKLMRGKAQVEAAYVASQRAAARKQLADVLTASLSDDVKELLANLGAKDTK</sequence>
<name>A0A6G5P4C0_9CAUD</name>
<organism evidence="1 2">
    <name type="scientific">Edwardsiella phage ETP-1</name>
    <dbReference type="NCBI Taxonomy" id="2544920"/>
    <lineage>
        <taxon>Viruses</taxon>
        <taxon>Duplodnaviria</taxon>
        <taxon>Heunggongvirae</taxon>
        <taxon>Uroviricota</taxon>
        <taxon>Caudoviricetes</taxon>
        <taxon>Kafunavirus</taxon>
        <taxon>Kafunavirus KF1</taxon>
    </lineage>
</organism>
<proteinExistence type="predicted"/>
<accession>A0A6G5P4C0</accession>